<protein>
    <submittedName>
        <fullName evidence="2">Uncharacterized protein</fullName>
    </submittedName>
</protein>
<evidence type="ECO:0000313" key="3">
    <source>
        <dbReference type="Proteomes" id="UP001391051"/>
    </source>
</evidence>
<feature type="region of interest" description="Disordered" evidence="1">
    <location>
        <begin position="1"/>
        <end position="135"/>
    </location>
</feature>
<keyword evidence="3" id="KW-1185">Reference proteome</keyword>
<gene>
    <name evidence="2" type="ORF">PG986_014484</name>
</gene>
<feature type="compositionally biased region" description="Basic and acidic residues" evidence="1">
    <location>
        <begin position="46"/>
        <end position="56"/>
    </location>
</feature>
<organism evidence="2 3">
    <name type="scientific">Apiospora aurea</name>
    <dbReference type="NCBI Taxonomy" id="335848"/>
    <lineage>
        <taxon>Eukaryota</taxon>
        <taxon>Fungi</taxon>
        <taxon>Dikarya</taxon>
        <taxon>Ascomycota</taxon>
        <taxon>Pezizomycotina</taxon>
        <taxon>Sordariomycetes</taxon>
        <taxon>Xylariomycetidae</taxon>
        <taxon>Amphisphaeriales</taxon>
        <taxon>Apiosporaceae</taxon>
        <taxon>Apiospora</taxon>
    </lineage>
</organism>
<comment type="caution">
    <text evidence="2">The sequence shown here is derived from an EMBL/GenBank/DDBJ whole genome shotgun (WGS) entry which is preliminary data.</text>
</comment>
<feature type="compositionally biased region" description="Acidic residues" evidence="1">
    <location>
        <begin position="58"/>
        <end position="67"/>
    </location>
</feature>
<feature type="compositionally biased region" description="Polar residues" evidence="1">
    <location>
        <begin position="1"/>
        <end position="10"/>
    </location>
</feature>
<dbReference type="RefSeq" id="XP_066692944.1">
    <property type="nucleotide sequence ID" value="XM_066850706.1"/>
</dbReference>
<dbReference type="Proteomes" id="UP001391051">
    <property type="component" value="Unassembled WGS sequence"/>
</dbReference>
<dbReference type="EMBL" id="JAQQWE010000010">
    <property type="protein sequence ID" value="KAK7937616.1"/>
    <property type="molecule type" value="Genomic_DNA"/>
</dbReference>
<proteinExistence type="predicted"/>
<accession>A0ABR1PT55</accession>
<evidence type="ECO:0000256" key="1">
    <source>
        <dbReference type="SAM" id="MobiDB-lite"/>
    </source>
</evidence>
<reference evidence="2 3" key="1">
    <citation type="submission" date="2023-01" db="EMBL/GenBank/DDBJ databases">
        <title>Analysis of 21 Apiospora genomes using comparative genomics revels a genus with tremendous synthesis potential of carbohydrate active enzymes and secondary metabolites.</title>
        <authorList>
            <person name="Sorensen T."/>
        </authorList>
    </citation>
    <scope>NUCLEOTIDE SEQUENCE [LARGE SCALE GENOMIC DNA]</scope>
    <source>
        <strain evidence="2 3">CBS 24483</strain>
    </source>
</reference>
<dbReference type="GeneID" id="92083768"/>
<feature type="region of interest" description="Disordered" evidence="1">
    <location>
        <begin position="344"/>
        <end position="369"/>
    </location>
</feature>
<evidence type="ECO:0000313" key="2">
    <source>
        <dbReference type="EMBL" id="KAK7937616.1"/>
    </source>
</evidence>
<name>A0ABR1PT55_9PEZI</name>
<sequence>MVGSNTQTPKPLSATGAGIRKNAPRSAGEAAKKALQTRVAHMDSSTPEKKAEKATAEAELDEMEGVEEEKNNKIEDIKEEEDSLFLQDPTEPVKELSETASSKSGNGEPVKPETKPNIVVTDNDNSKPPSHKDPEDVADLADVLAQLGVGNSHVDDSGLEAVGWTPGGMGHKQIILRDGPPNAARYRVMPQNQFPTTITHDKKMNLRNNRPGEEKVDGEWVVKKGTPLTIQGVAWIYPNNHDCPIQLLNPDNWPIANGKNAGTKRSPFTLIRVKLETETGFMRSWETRSTVRRILGNAKTTLSRDLMIGESVLVPKTQSIGLADAAIIIGAKFCEIRHGEWEKKERRSLDRSPSPNPEADIVHGNMAKL</sequence>